<keyword evidence="3" id="KW-1185">Reference proteome</keyword>
<feature type="region of interest" description="Disordered" evidence="1">
    <location>
        <begin position="1"/>
        <end position="29"/>
    </location>
</feature>
<name>A0A5Q2F8I7_9ACTN</name>
<organism evidence="2 3">
    <name type="scientific">Raineyella fluvialis</name>
    <dbReference type="NCBI Taxonomy" id="2662261"/>
    <lineage>
        <taxon>Bacteria</taxon>
        <taxon>Bacillati</taxon>
        <taxon>Actinomycetota</taxon>
        <taxon>Actinomycetes</taxon>
        <taxon>Propionibacteriales</taxon>
        <taxon>Propionibacteriaceae</taxon>
        <taxon>Raineyella</taxon>
    </lineage>
</organism>
<accession>A0A5Q2F8I7</accession>
<proteinExistence type="predicted"/>
<reference evidence="2 3" key="1">
    <citation type="submission" date="2019-10" db="EMBL/GenBank/DDBJ databases">
        <title>Genomic analysis of Raineyella sp. CBA3103.</title>
        <authorList>
            <person name="Roh S.W."/>
        </authorList>
    </citation>
    <scope>NUCLEOTIDE SEQUENCE [LARGE SCALE GENOMIC DNA]</scope>
    <source>
        <strain evidence="2 3">CBA3103</strain>
    </source>
</reference>
<sequence length="221" mass="22942">MAAPRPELEGEDSPEAEAPADPTAGGASGRWQLALPHRVHDGTFHAAVRRLADAGVTPEALLEAYADGGDALYRCAVAAGDPLGRPSAPVDDAGPRRTGRRAARGWAEEYGGCLAVALVAAEIGALTMHLGARAAFVRARAVRDLLLEWPAATLAEDLGVARQKVYDIGRRGGSPDFIATTPWAPLDASQPATDAHAAPTAGHASDRARSSLWAGPTWFTG</sequence>
<dbReference type="KEGG" id="rain:Rai3103_05465"/>
<gene>
    <name evidence="2" type="ORF">Rai3103_05465</name>
</gene>
<evidence type="ECO:0000256" key="1">
    <source>
        <dbReference type="SAM" id="MobiDB-lite"/>
    </source>
</evidence>
<dbReference type="EMBL" id="CP045725">
    <property type="protein sequence ID" value="QGF23202.1"/>
    <property type="molecule type" value="Genomic_DNA"/>
</dbReference>
<dbReference type="Proteomes" id="UP000386847">
    <property type="component" value="Chromosome"/>
</dbReference>
<evidence type="ECO:0000313" key="2">
    <source>
        <dbReference type="EMBL" id="QGF23202.1"/>
    </source>
</evidence>
<protein>
    <submittedName>
        <fullName evidence="2">Uncharacterized protein</fullName>
    </submittedName>
</protein>
<dbReference type="RefSeq" id="WP_153571729.1">
    <property type="nucleotide sequence ID" value="NZ_CP045725.1"/>
</dbReference>
<dbReference type="AlphaFoldDB" id="A0A5Q2F8I7"/>
<evidence type="ECO:0000313" key="3">
    <source>
        <dbReference type="Proteomes" id="UP000386847"/>
    </source>
</evidence>
<feature type="region of interest" description="Disordered" evidence="1">
    <location>
        <begin position="188"/>
        <end position="209"/>
    </location>
</feature>